<evidence type="ECO:0000259" key="2">
    <source>
        <dbReference type="PROSITE" id="PS50883"/>
    </source>
</evidence>
<evidence type="ECO:0000256" key="1">
    <source>
        <dbReference type="PROSITE-ProRule" id="PRU00703"/>
    </source>
</evidence>
<dbReference type="Pfam" id="PF00563">
    <property type="entry name" value="EAL"/>
    <property type="match status" value="1"/>
</dbReference>
<organism evidence="5 6">
    <name type="scientific">Elstera cyanobacteriorum</name>
    <dbReference type="NCBI Taxonomy" id="2022747"/>
    <lineage>
        <taxon>Bacteria</taxon>
        <taxon>Pseudomonadati</taxon>
        <taxon>Pseudomonadota</taxon>
        <taxon>Alphaproteobacteria</taxon>
        <taxon>Rhodospirillales</taxon>
        <taxon>Rhodospirillaceae</taxon>
        <taxon>Elstera</taxon>
    </lineage>
</organism>
<dbReference type="InterPro" id="IPR029787">
    <property type="entry name" value="Nucleotide_cyclase"/>
</dbReference>
<dbReference type="Pfam" id="PF00571">
    <property type="entry name" value="CBS"/>
    <property type="match status" value="1"/>
</dbReference>
<dbReference type="InterPro" id="IPR000160">
    <property type="entry name" value="GGDEF_dom"/>
</dbReference>
<dbReference type="SMART" id="SM00052">
    <property type="entry name" value="EAL"/>
    <property type="match status" value="1"/>
</dbReference>
<feature type="domain" description="CBS" evidence="4">
    <location>
        <begin position="278"/>
        <end position="340"/>
    </location>
</feature>
<dbReference type="SUPFAM" id="SSF55073">
    <property type="entry name" value="Nucleotide cyclase"/>
    <property type="match status" value="1"/>
</dbReference>
<dbReference type="PROSITE" id="PS50887">
    <property type="entry name" value="GGDEF"/>
    <property type="match status" value="1"/>
</dbReference>
<keyword evidence="6" id="KW-1185">Reference proteome</keyword>
<dbReference type="InterPro" id="IPR050706">
    <property type="entry name" value="Cyclic-di-GMP_PDE-like"/>
</dbReference>
<dbReference type="Gene3D" id="3.30.70.270">
    <property type="match status" value="1"/>
</dbReference>
<protein>
    <recommendedName>
        <fullName evidence="7">GGDEF domain-containing protein</fullName>
    </recommendedName>
</protein>
<evidence type="ECO:0000259" key="3">
    <source>
        <dbReference type="PROSITE" id="PS50887"/>
    </source>
</evidence>
<dbReference type="AlphaFoldDB" id="A0A255XVJ8"/>
<evidence type="ECO:0000313" key="6">
    <source>
        <dbReference type="Proteomes" id="UP000216361"/>
    </source>
</evidence>
<sequence>MLDVPSMPVELDNPLWQQRLAGLDYGYQPIVSFRNGRVLGFEALMRGVDTIGFKTPSDVFDAAIADGQMVPVELALRAKAIRKFAQRRDLATSSMLFLNVDSRLFGAPGYRSGFTVELLQEIGLAPSIICLELAERSEFNLHDGGNRMFEQYRASGIAVAIDDFGVGYASLKMLYEAKPDYLKIDRFFISGIDQDVRKRGLVEQVTNYAHIRGIQVIAEGIETDREFYVCRDIGCDFAQGYRIARPTTDLRGLQLEYLTVLDLNHADRRRPVTSGPLMEEAIQRIPPIPPHTARADLLETFRQNETAEVIPVVDDRGRPLGVVRERDIKRFAYSRFGSDLLRNRAIGDGVRDLIVTCPVCDIGTHIDRIVEAFSGDSAADGILVTEDGRYLGFLSPRSLLKLVHEYNLAGARDQNPLSRLPGNQKIQEWIDRALDQGTEPVSIVFIDFDFFKPFNDTYGFRQGDRVITMFADMMRIAQNAPGFFAGHIGGDDFVMGAVGVGEADVADVLNQLLGKFRTDVTSLYDLESRLRGHITAKDRDGRERNFPLLRASAVMVHLPARSDGHPAHDPSAEDIAARFAARKADAKGSPAGFVIERIHG</sequence>
<dbReference type="Pfam" id="PF00990">
    <property type="entry name" value="GGDEF"/>
    <property type="match status" value="1"/>
</dbReference>
<feature type="domain" description="EAL" evidence="2">
    <location>
        <begin position="4"/>
        <end position="260"/>
    </location>
</feature>
<name>A0A255XVJ8_9PROT</name>
<dbReference type="SMART" id="SM00267">
    <property type="entry name" value="GGDEF"/>
    <property type="match status" value="1"/>
</dbReference>
<dbReference type="InterPro" id="IPR035919">
    <property type="entry name" value="EAL_sf"/>
</dbReference>
<dbReference type="InterPro" id="IPR046342">
    <property type="entry name" value="CBS_dom_sf"/>
</dbReference>
<dbReference type="RefSeq" id="WP_094407525.1">
    <property type="nucleotide sequence ID" value="NZ_NOXS01000025.1"/>
</dbReference>
<dbReference type="GO" id="GO:0071111">
    <property type="term" value="F:cyclic-guanylate-specific phosphodiesterase activity"/>
    <property type="evidence" value="ECO:0007669"/>
    <property type="project" value="InterPro"/>
</dbReference>
<reference evidence="5 6" key="1">
    <citation type="submission" date="2017-07" db="EMBL/GenBank/DDBJ databases">
        <title>Elstera cyanobacteriorum sp. nov., a novel bacterium isolated from cyanobacterial aggregates in a eutrophic lake.</title>
        <authorList>
            <person name="Cai H."/>
        </authorList>
    </citation>
    <scope>NUCLEOTIDE SEQUENCE [LARGE SCALE GENOMIC DNA]</scope>
    <source>
        <strain evidence="5 6">TH019</strain>
    </source>
</reference>
<dbReference type="EMBL" id="NOXS01000025">
    <property type="protein sequence ID" value="OYQ20943.1"/>
    <property type="molecule type" value="Genomic_DNA"/>
</dbReference>
<evidence type="ECO:0000313" key="5">
    <source>
        <dbReference type="EMBL" id="OYQ20943.1"/>
    </source>
</evidence>
<dbReference type="SUPFAM" id="SSF54631">
    <property type="entry name" value="CBS-domain pair"/>
    <property type="match status" value="1"/>
</dbReference>
<feature type="domain" description="GGDEF" evidence="3">
    <location>
        <begin position="439"/>
        <end position="573"/>
    </location>
</feature>
<comment type="caution">
    <text evidence="5">The sequence shown here is derived from an EMBL/GenBank/DDBJ whole genome shotgun (WGS) entry which is preliminary data.</text>
</comment>
<dbReference type="PANTHER" id="PTHR33121:SF76">
    <property type="entry name" value="SIGNALING PROTEIN"/>
    <property type="match status" value="1"/>
</dbReference>
<evidence type="ECO:0008006" key="7">
    <source>
        <dbReference type="Google" id="ProtNLM"/>
    </source>
</evidence>
<dbReference type="InterPro" id="IPR043128">
    <property type="entry name" value="Rev_trsase/Diguanyl_cyclase"/>
</dbReference>
<keyword evidence="1" id="KW-0129">CBS domain</keyword>
<gene>
    <name evidence="5" type="ORF">CHR90_03125</name>
</gene>
<dbReference type="InterPro" id="IPR000644">
    <property type="entry name" value="CBS_dom"/>
</dbReference>
<dbReference type="OrthoDB" id="7251575at2"/>
<dbReference type="CDD" id="cd01949">
    <property type="entry name" value="GGDEF"/>
    <property type="match status" value="1"/>
</dbReference>
<accession>A0A255XVJ8</accession>
<dbReference type="PROSITE" id="PS51371">
    <property type="entry name" value="CBS"/>
    <property type="match status" value="1"/>
</dbReference>
<dbReference type="SUPFAM" id="SSF141868">
    <property type="entry name" value="EAL domain-like"/>
    <property type="match status" value="1"/>
</dbReference>
<dbReference type="InterPro" id="IPR001633">
    <property type="entry name" value="EAL_dom"/>
</dbReference>
<dbReference type="NCBIfam" id="TIGR00254">
    <property type="entry name" value="GGDEF"/>
    <property type="match status" value="1"/>
</dbReference>
<dbReference type="CDD" id="cd01948">
    <property type="entry name" value="EAL"/>
    <property type="match status" value="1"/>
</dbReference>
<dbReference type="Proteomes" id="UP000216361">
    <property type="component" value="Unassembled WGS sequence"/>
</dbReference>
<evidence type="ECO:0000259" key="4">
    <source>
        <dbReference type="PROSITE" id="PS51371"/>
    </source>
</evidence>
<dbReference type="Gene3D" id="3.20.20.450">
    <property type="entry name" value="EAL domain"/>
    <property type="match status" value="1"/>
</dbReference>
<proteinExistence type="predicted"/>
<dbReference type="Gene3D" id="3.10.580.10">
    <property type="entry name" value="CBS-domain"/>
    <property type="match status" value="1"/>
</dbReference>
<dbReference type="PANTHER" id="PTHR33121">
    <property type="entry name" value="CYCLIC DI-GMP PHOSPHODIESTERASE PDEF"/>
    <property type="match status" value="1"/>
</dbReference>
<dbReference type="PROSITE" id="PS50883">
    <property type="entry name" value="EAL"/>
    <property type="match status" value="1"/>
</dbReference>